<accession>D0A0H2</accession>
<name>D0A0H2_TRYB9</name>
<feature type="region of interest" description="Disordered" evidence="1">
    <location>
        <begin position="1"/>
        <end position="68"/>
    </location>
</feature>
<organism evidence="2 3">
    <name type="scientific">Trypanosoma brucei gambiense (strain MHOM/CI/86/DAL972)</name>
    <dbReference type="NCBI Taxonomy" id="679716"/>
    <lineage>
        <taxon>Eukaryota</taxon>
        <taxon>Discoba</taxon>
        <taxon>Euglenozoa</taxon>
        <taxon>Kinetoplastea</taxon>
        <taxon>Metakinetoplastina</taxon>
        <taxon>Trypanosomatida</taxon>
        <taxon>Trypanosomatidae</taxon>
        <taxon>Trypanosoma</taxon>
    </lineage>
</organism>
<gene>
    <name evidence="2" type="ORF">TbgDal_X18330</name>
</gene>
<dbReference type="Proteomes" id="UP000002316">
    <property type="component" value="Chromosome 10"/>
</dbReference>
<feature type="compositionally biased region" description="Polar residues" evidence="1">
    <location>
        <begin position="16"/>
        <end position="38"/>
    </location>
</feature>
<dbReference type="OrthoDB" id="10681710at2759"/>
<evidence type="ECO:0000313" key="2">
    <source>
        <dbReference type="EMBL" id="CBH16730.1"/>
    </source>
</evidence>
<evidence type="ECO:0000256" key="1">
    <source>
        <dbReference type="SAM" id="MobiDB-lite"/>
    </source>
</evidence>
<dbReference type="KEGG" id="tbg:TbgDal_X18330"/>
<dbReference type="GeneID" id="23865080"/>
<feature type="region of interest" description="Disordered" evidence="1">
    <location>
        <begin position="493"/>
        <end position="522"/>
    </location>
</feature>
<dbReference type="RefSeq" id="XP_011778994.1">
    <property type="nucleotide sequence ID" value="XM_011780692.1"/>
</dbReference>
<proteinExistence type="predicted"/>
<evidence type="ECO:0000313" key="3">
    <source>
        <dbReference type="Proteomes" id="UP000002316"/>
    </source>
</evidence>
<protein>
    <submittedName>
        <fullName evidence="2">Uncharacterized protein</fullName>
    </submittedName>
</protein>
<feature type="compositionally biased region" description="Low complexity" evidence="1">
    <location>
        <begin position="48"/>
        <end position="62"/>
    </location>
</feature>
<dbReference type="EMBL" id="FN554973">
    <property type="protein sequence ID" value="CBH16730.1"/>
    <property type="molecule type" value="Genomic_DNA"/>
</dbReference>
<dbReference type="AlphaFoldDB" id="D0A0H2"/>
<reference evidence="3" key="1">
    <citation type="journal article" date="2010" name="PLoS Negl. Trop. Dis.">
        <title>The genome sequence of Trypanosoma brucei gambiense, causative agent of chronic human african trypanosomiasis.</title>
        <authorList>
            <person name="Jackson A.P."/>
            <person name="Sanders M."/>
            <person name="Berry A."/>
            <person name="McQuillan J."/>
            <person name="Aslett M.A."/>
            <person name="Quail M.A."/>
            <person name="Chukualim B."/>
            <person name="Capewell P."/>
            <person name="MacLeod A."/>
            <person name="Melville S.E."/>
            <person name="Gibson W."/>
            <person name="Barry J.D."/>
            <person name="Berriman M."/>
            <person name="Hertz-Fowler C."/>
        </authorList>
    </citation>
    <scope>NUCLEOTIDE SEQUENCE [LARGE SCALE GENOMIC DNA]</scope>
    <source>
        <strain evidence="3">MHOM/CI/86/DAL972</strain>
    </source>
</reference>
<sequence>MGGGACKMERHDVQPRVSSSRVSDCSTPRQQGVTSDSSETVKKEEEQQQQPILIPRQPLGPGATTPPRPMGVVKIGDPLDIRSGVGSPQCDVTLTTNNTWNHSTSAFTTRLPHFVNTEGFDASTGVRWTDNDTAPNRPRSRRTSILVEKESAAYHNGYPATYDGDRHQRSYSRGGSWYKNAENSVFLRSTDMPSFAGNSARYPGDENRNKSFASAANSSYFFGASCSRRSVARSGTCVVNLAESTKTLRGAMATLRKHVQQGAKPLSLRSSYRDVGGSMGCSYNDDVPRSRLPSIFTANNAITPAPDGSMYGEYNAFNRDYDAPGVLGGGRGAMFPNVPINGGFKKSSLPAPHVGSLLELVDTSTVSVFAADSRAESTDDANKQQLRRVANNVGCSPVVKVASPPRQAQRNCRVVVREDLDGVEWHTKNVEFPVVGSDEGNKSREVSTTFALPGSICTFGATTDVSEDSGPRGWVGVGGDFGVSSSDWYARQRSKLMSDESDVNSKDGAGEVDSSGDAAEEM</sequence>
<dbReference type="VEuPathDB" id="TriTrypDB:Tbg972.10.18330"/>